<dbReference type="InterPro" id="IPR016047">
    <property type="entry name" value="M23ase_b-sheet_dom"/>
</dbReference>
<organism evidence="4 5">
    <name type="scientific">Actinopolymorpha rutila</name>
    <dbReference type="NCBI Taxonomy" id="446787"/>
    <lineage>
        <taxon>Bacteria</taxon>
        <taxon>Bacillati</taxon>
        <taxon>Actinomycetota</taxon>
        <taxon>Actinomycetes</taxon>
        <taxon>Propionibacteriales</taxon>
        <taxon>Actinopolymorphaceae</taxon>
        <taxon>Actinopolymorpha</taxon>
    </lineage>
</organism>
<feature type="compositionally biased region" description="Low complexity" evidence="1">
    <location>
        <begin position="95"/>
        <end position="119"/>
    </location>
</feature>
<feature type="compositionally biased region" description="Basic residues" evidence="1">
    <location>
        <begin position="1"/>
        <end position="12"/>
    </location>
</feature>
<dbReference type="PANTHER" id="PTHR21666:SF270">
    <property type="entry name" value="MUREIN HYDROLASE ACTIVATOR ENVC"/>
    <property type="match status" value="1"/>
</dbReference>
<dbReference type="PANTHER" id="PTHR21666">
    <property type="entry name" value="PEPTIDASE-RELATED"/>
    <property type="match status" value="1"/>
</dbReference>
<evidence type="ECO:0000259" key="3">
    <source>
        <dbReference type="Pfam" id="PF01551"/>
    </source>
</evidence>
<keyword evidence="4" id="KW-0378">Hydrolase</keyword>
<dbReference type="Gene3D" id="2.70.70.10">
    <property type="entry name" value="Glucose Permease (Domain IIA)"/>
    <property type="match status" value="1"/>
</dbReference>
<evidence type="ECO:0000313" key="4">
    <source>
        <dbReference type="EMBL" id="NYH93108.1"/>
    </source>
</evidence>
<dbReference type="AlphaFoldDB" id="A0A852ZMJ8"/>
<dbReference type="RefSeq" id="WP_202889494.1">
    <property type="nucleotide sequence ID" value="NZ_BAAARR010000031.1"/>
</dbReference>
<keyword evidence="2" id="KW-1133">Transmembrane helix</keyword>
<feature type="domain" description="M23ase beta-sheet core" evidence="3">
    <location>
        <begin position="213"/>
        <end position="284"/>
    </location>
</feature>
<dbReference type="GO" id="GO:0004222">
    <property type="term" value="F:metalloendopeptidase activity"/>
    <property type="evidence" value="ECO:0007669"/>
    <property type="project" value="TreeGrafter"/>
</dbReference>
<dbReference type="EMBL" id="JACBZH010000001">
    <property type="protein sequence ID" value="NYH93108.1"/>
    <property type="molecule type" value="Genomic_DNA"/>
</dbReference>
<name>A0A852ZMJ8_9ACTN</name>
<proteinExistence type="predicted"/>
<dbReference type="InterPro" id="IPR011055">
    <property type="entry name" value="Dup_hybrid_motif"/>
</dbReference>
<dbReference type="CDD" id="cd12797">
    <property type="entry name" value="M23_peptidase"/>
    <property type="match status" value="1"/>
</dbReference>
<feature type="compositionally biased region" description="Basic and acidic residues" evidence="1">
    <location>
        <begin position="82"/>
        <end position="94"/>
    </location>
</feature>
<feature type="compositionally biased region" description="Basic residues" evidence="1">
    <location>
        <begin position="120"/>
        <end position="134"/>
    </location>
</feature>
<feature type="compositionally biased region" description="Basic residues" evidence="1">
    <location>
        <begin position="142"/>
        <end position="167"/>
    </location>
</feature>
<dbReference type="Proteomes" id="UP000579605">
    <property type="component" value="Unassembled WGS sequence"/>
</dbReference>
<gene>
    <name evidence="4" type="ORF">F4554_005746</name>
</gene>
<dbReference type="InterPro" id="IPR050570">
    <property type="entry name" value="Cell_wall_metabolism_enzyme"/>
</dbReference>
<evidence type="ECO:0000256" key="1">
    <source>
        <dbReference type="SAM" id="MobiDB-lite"/>
    </source>
</evidence>
<reference evidence="4 5" key="1">
    <citation type="submission" date="2020-07" db="EMBL/GenBank/DDBJ databases">
        <title>Sequencing the genomes of 1000 actinobacteria strains.</title>
        <authorList>
            <person name="Klenk H.-P."/>
        </authorList>
    </citation>
    <scope>NUCLEOTIDE SEQUENCE [LARGE SCALE GENOMIC DNA]</scope>
    <source>
        <strain evidence="4 5">DSM 18448</strain>
    </source>
</reference>
<feature type="region of interest" description="Disordered" evidence="1">
    <location>
        <begin position="1"/>
        <end position="33"/>
    </location>
</feature>
<feature type="transmembrane region" description="Helical" evidence="2">
    <location>
        <begin position="37"/>
        <end position="57"/>
    </location>
</feature>
<protein>
    <submittedName>
        <fullName evidence="4">Murein DD-endopeptidase MepM/ murein hydrolase activator NlpD</fullName>
    </submittedName>
</protein>
<keyword evidence="2" id="KW-0472">Membrane</keyword>
<dbReference type="SUPFAM" id="SSF51261">
    <property type="entry name" value="Duplicated hybrid motif"/>
    <property type="match status" value="1"/>
</dbReference>
<sequence>MPPKPPRRRSARHRSDGPSGLARPGDSARTPRRPLRVLAVVAGVLALAAGAVTPWILTRQAGHLDDSAAKVAAYDSVSKQVDTARERAGRERASRSQTRVAPPAKPTATATPTPKSTPKATKKPTPKVTKKATPKPKATPKAAKKATKKTAPKPKATKKAVVRKPVVKRSGDGRPNFALPARCGTKLRFTTYVGHAPDDMKIDFFNESGPTDGMVVGASAAGTVVKLSEPGGVKIDHGNGWYTLSLHMQERDVSVGQKVKQGQRIGLAGAVGTGVSHLHYEQIYDSNHDGWADSPGEITHSRLQGVLYSVQPGGAEPVVASTNSC</sequence>
<evidence type="ECO:0000256" key="2">
    <source>
        <dbReference type="SAM" id="Phobius"/>
    </source>
</evidence>
<evidence type="ECO:0000313" key="5">
    <source>
        <dbReference type="Proteomes" id="UP000579605"/>
    </source>
</evidence>
<accession>A0A852ZMJ8</accession>
<comment type="caution">
    <text evidence="4">The sequence shown here is derived from an EMBL/GenBank/DDBJ whole genome shotgun (WGS) entry which is preliminary data.</text>
</comment>
<keyword evidence="5" id="KW-1185">Reference proteome</keyword>
<dbReference type="Pfam" id="PF01551">
    <property type="entry name" value="Peptidase_M23"/>
    <property type="match status" value="1"/>
</dbReference>
<feature type="region of interest" description="Disordered" evidence="1">
    <location>
        <begin position="73"/>
        <end position="173"/>
    </location>
</feature>
<keyword evidence="2" id="KW-0812">Transmembrane</keyword>